<protein>
    <submittedName>
        <fullName evidence="4">AAA family ATPase</fullName>
    </submittedName>
</protein>
<dbReference type="SUPFAM" id="SSF48452">
    <property type="entry name" value="TPR-like"/>
    <property type="match status" value="2"/>
</dbReference>
<dbReference type="PRINTS" id="PR00038">
    <property type="entry name" value="HTHLUXR"/>
</dbReference>
<comment type="caution">
    <text evidence="4">The sequence shown here is derived from an EMBL/GenBank/DDBJ whole genome shotgun (WGS) entry which is preliminary data.</text>
</comment>
<dbReference type="SMART" id="SM00028">
    <property type="entry name" value="TPR"/>
    <property type="match status" value="3"/>
</dbReference>
<proteinExistence type="predicted"/>
<dbReference type="GO" id="GO:0005737">
    <property type="term" value="C:cytoplasm"/>
    <property type="evidence" value="ECO:0007669"/>
    <property type="project" value="TreeGrafter"/>
</dbReference>
<dbReference type="SUPFAM" id="SSF52540">
    <property type="entry name" value="P-loop containing nucleoside triphosphate hydrolases"/>
    <property type="match status" value="1"/>
</dbReference>
<gene>
    <name evidence="4" type="ORF">IPI13_14240</name>
</gene>
<evidence type="ECO:0000313" key="5">
    <source>
        <dbReference type="Proteomes" id="UP000726105"/>
    </source>
</evidence>
<reference evidence="4 5" key="1">
    <citation type="submission" date="2020-10" db="EMBL/GenBank/DDBJ databases">
        <title>Connecting structure to function with the recovery of over 1000 high-quality activated sludge metagenome-assembled genomes encoding full-length rRNA genes using long-read sequencing.</title>
        <authorList>
            <person name="Singleton C.M."/>
            <person name="Petriglieri F."/>
            <person name="Kristensen J.M."/>
            <person name="Kirkegaard R.H."/>
            <person name="Michaelsen T.Y."/>
            <person name="Andersen M.H."/>
            <person name="Karst S.M."/>
            <person name="Dueholm M.S."/>
            <person name="Nielsen P.H."/>
            <person name="Albertsen M."/>
        </authorList>
    </citation>
    <scope>NUCLEOTIDE SEQUENCE [LARGE SCALE GENOMIC DNA]</scope>
    <source>
        <strain evidence="4">Ega_18-Q3-R5-49_MAXAC.001</strain>
    </source>
</reference>
<dbReference type="CDD" id="cd06170">
    <property type="entry name" value="LuxR_C_like"/>
    <property type="match status" value="1"/>
</dbReference>
<dbReference type="GO" id="GO:0003677">
    <property type="term" value="F:DNA binding"/>
    <property type="evidence" value="ECO:0007669"/>
    <property type="project" value="InterPro"/>
</dbReference>
<dbReference type="Gene3D" id="1.25.40.10">
    <property type="entry name" value="Tetratricopeptide repeat domain"/>
    <property type="match status" value="2"/>
</dbReference>
<accession>A0A935IPM4</accession>
<dbReference type="InterPro" id="IPR027417">
    <property type="entry name" value="P-loop_NTPase"/>
</dbReference>
<sequence length="977" mass="103181">MPPPSPSLLVGRHEELGRVRAALGWDEGGGGAVLLGGDAGIGKTAVVSRLIEDAAQRLVLVGHCVGEAGTTLPYLPFVEMLASLDARDRDLVDKLVAAYPGLVALVPRLAGGVRGNIGRADLVEAVHGALAALGRRGPVLVVVEDVHWADESTRELLTLLFTRGSPDGVGLLVTWRSDDIHRRHPLVSALALWSRLPALARIELGPLPDADLRSIVRRIGSDLKPRVVEEVARRAEGNAFFAEELATAAQAGGADPSDLTRLLLARIEHLDDDAQSVVRVAAVIGRRVRHDLLEQVAGVDAGTLRSALRAAIERHVLEPCGQDSYEFRHALLAEAVTDDLLPTERLHLHRACTEALLADASLGTAADLARHALASGDRSVALDASVRAGEAAQRMGGPAEALAHYETALSLAESERAPTVELTLRAAAAANGGGRTMRAVALLRAALATEAPTAHERAELLGTLAFATRLTEEQVDRLALTEEALRLLDDTAPVRLRVYLLARRADAFMEDGRAAEALGIADEAMGLAVEHDLTVDRTDLAATLARLSESAGDPGESIRRLEVAVAAWTTAPDLALLRAMHILALVHYRQGDHVAALAAFERTVAEARRAGLEWSAFGVDARAMAVTTAYEMGDWDLALRLADHATDEGMPSSAAASIDAAALGVLVGRGGVTAERVLSATRPWWSEDGRIVVQSGAAALDVLGRDGDVDAMLGLHFEVVSLLRDMWGVGRVGAEVRFAALVVGHLGTALRGQPPARRSVLLDHVDRLAAEAAAVWGGGEVLPPDDETPVWHRRATAGGGEPLLLPPSVEGRAWEARVIAEQRRAHWIAGDGMPLQTLVEDARGVVELFVEYGEVYEVARSRARLAEVLVAAGDPEASVVIAAARETAERLSAAPLLAGLAHLAPRHTPSPATSALTAREAEVLGLLDEGRSNREIGRALFISTKTASVHVSNILAKLGAASRGEAVALARTAGLLE</sequence>
<dbReference type="SUPFAM" id="SSF46894">
    <property type="entry name" value="C-terminal effector domain of the bipartite response regulators"/>
    <property type="match status" value="1"/>
</dbReference>
<dbReference type="Proteomes" id="UP000726105">
    <property type="component" value="Unassembled WGS sequence"/>
</dbReference>
<dbReference type="Pfam" id="PF13191">
    <property type="entry name" value="AAA_16"/>
    <property type="match status" value="1"/>
</dbReference>
<dbReference type="InterPro" id="IPR000792">
    <property type="entry name" value="Tscrpt_reg_LuxR_C"/>
</dbReference>
<dbReference type="PANTHER" id="PTHR16305:SF35">
    <property type="entry name" value="TRANSCRIPTIONAL ACTIVATOR DOMAIN"/>
    <property type="match status" value="1"/>
</dbReference>
<evidence type="ECO:0000259" key="3">
    <source>
        <dbReference type="PROSITE" id="PS50043"/>
    </source>
</evidence>
<keyword evidence="2" id="KW-0067">ATP-binding</keyword>
<evidence type="ECO:0000256" key="1">
    <source>
        <dbReference type="ARBA" id="ARBA00022741"/>
    </source>
</evidence>
<dbReference type="SMART" id="SM00421">
    <property type="entry name" value="HTH_LUXR"/>
    <property type="match status" value="1"/>
</dbReference>
<name>A0A935IPM4_9MICO</name>
<organism evidence="4 5">
    <name type="scientific">Candidatus Phosphoribacter hodrii</name>
    <dbReference type="NCBI Taxonomy" id="2953743"/>
    <lineage>
        <taxon>Bacteria</taxon>
        <taxon>Bacillati</taxon>
        <taxon>Actinomycetota</taxon>
        <taxon>Actinomycetes</taxon>
        <taxon>Micrococcales</taxon>
        <taxon>Dermatophilaceae</taxon>
        <taxon>Candidatus Phosphoribacter</taxon>
    </lineage>
</organism>
<dbReference type="Gene3D" id="1.10.10.10">
    <property type="entry name" value="Winged helix-like DNA-binding domain superfamily/Winged helix DNA-binding domain"/>
    <property type="match status" value="1"/>
</dbReference>
<dbReference type="Gene3D" id="3.40.50.300">
    <property type="entry name" value="P-loop containing nucleotide triphosphate hydrolases"/>
    <property type="match status" value="1"/>
</dbReference>
<dbReference type="InterPro" id="IPR011990">
    <property type="entry name" value="TPR-like_helical_dom_sf"/>
</dbReference>
<evidence type="ECO:0000313" key="4">
    <source>
        <dbReference type="EMBL" id="MBK7274268.1"/>
    </source>
</evidence>
<dbReference type="AlphaFoldDB" id="A0A935IPM4"/>
<dbReference type="GO" id="GO:0004016">
    <property type="term" value="F:adenylate cyclase activity"/>
    <property type="evidence" value="ECO:0007669"/>
    <property type="project" value="TreeGrafter"/>
</dbReference>
<evidence type="ECO:0000256" key="2">
    <source>
        <dbReference type="ARBA" id="ARBA00022840"/>
    </source>
</evidence>
<dbReference type="PROSITE" id="PS50043">
    <property type="entry name" value="HTH_LUXR_2"/>
    <property type="match status" value="1"/>
</dbReference>
<dbReference type="Pfam" id="PF00196">
    <property type="entry name" value="GerE"/>
    <property type="match status" value="1"/>
</dbReference>
<dbReference type="EMBL" id="JADJIB010000005">
    <property type="protein sequence ID" value="MBK7274268.1"/>
    <property type="molecule type" value="Genomic_DNA"/>
</dbReference>
<dbReference type="InterPro" id="IPR016032">
    <property type="entry name" value="Sig_transdc_resp-reg_C-effctor"/>
</dbReference>
<dbReference type="InterPro" id="IPR041664">
    <property type="entry name" value="AAA_16"/>
</dbReference>
<dbReference type="PANTHER" id="PTHR16305">
    <property type="entry name" value="TESTICULAR SOLUBLE ADENYLYL CYCLASE"/>
    <property type="match status" value="1"/>
</dbReference>
<dbReference type="GO" id="GO:0005524">
    <property type="term" value="F:ATP binding"/>
    <property type="evidence" value="ECO:0007669"/>
    <property type="project" value="UniProtKB-KW"/>
</dbReference>
<dbReference type="InterPro" id="IPR036388">
    <property type="entry name" value="WH-like_DNA-bd_sf"/>
</dbReference>
<dbReference type="GO" id="GO:0006355">
    <property type="term" value="P:regulation of DNA-templated transcription"/>
    <property type="evidence" value="ECO:0007669"/>
    <property type="project" value="InterPro"/>
</dbReference>
<dbReference type="InterPro" id="IPR019734">
    <property type="entry name" value="TPR_rpt"/>
</dbReference>
<feature type="domain" description="HTH luxR-type" evidence="3">
    <location>
        <begin position="909"/>
        <end position="974"/>
    </location>
</feature>
<keyword evidence="1" id="KW-0547">Nucleotide-binding</keyword>